<dbReference type="PANTHER" id="PTHR43649">
    <property type="entry name" value="ARABINOSE-BINDING PROTEIN-RELATED"/>
    <property type="match status" value="1"/>
</dbReference>
<dbReference type="AlphaFoldDB" id="A0AAU0MHY5"/>
<dbReference type="CDD" id="cd13585">
    <property type="entry name" value="PBP2_TMBP_like"/>
    <property type="match status" value="1"/>
</dbReference>
<dbReference type="PANTHER" id="PTHR43649:SF12">
    <property type="entry name" value="DIACETYLCHITOBIOSE BINDING PROTEIN DASA"/>
    <property type="match status" value="1"/>
</dbReference>
<proteinExistence type="predicted"/>
<dbReference type="InterPro" id="IPR006059">
    <property type="entry name" value="SBP"/>
</dbReference>
<dbReference type="Gene3D" id="3.40.190.10">
    <property type="entry name" value="Periplasmic binding protein-like II"/>
    <property type="match status" value="2"/>
</dbReference>
<dbReference type="SUPFAM" id="SSF53850">
    <property type="entry name" value="Periplasmic binding protein-like II"/>
    <property type="match status" value="1"/>
</dbReference>
<accession>A0AAU0MHY5</accession>
<name>A0AAU0MHY5_9MICO</name>
<keyword evidence="2" id="KW-1185">Reference proteome</keyword>
<reference evidence="1 2" key="1">
    <citation type="submission" date="2023-10" db="EMBL/GenBank/DDBJ databases">
        <title>Y20.</title>
        <authorList>
            <person name="Zhang G."/>
            <person name="Ding Y."/>
        </authorList>
    </citation>
    <scope>NUCLEOTIDE SEQUENCE [LARGE SCALE GENOMIC DNA]</scope>
    <source>
        <strain evidence="1 2">Y20</strain>
    </source>
</reference>
<sequence length="413" mass="44153">MSSVVVIGGCAPGGGGGESGGDGPITVGVEAGSPWETFFKEKAVEFTAETGIEVEFQAIPHANMRQQFLTDAIAGAGSIDVFTIDQPWLPEFASQGYLVPLDDVVSEEDRADFLPHTLDTVSYDGGLYGLPYMVHNTVLYYRTDLFEAAGLEEPPTTWDEYREYARILTDRDAGIWGTIIPGKQDGEVATRFQTFVKQTGSDIAAEDGAPTIDTPQALEAFDMMTAIQFEDQSSPPGLHDITEIQGQFLEGKVAMVFQWPYMYGMTADPSQSKVVDQVGLAISPGNPDRVSTTFSWGFGVNSASAHVDAATEWVLWATSTDVLTELSVTHVSPVPRESATEAAAEDPALTAEQHAAIATFSDSVAESTTIPMTPFYPQYQDAIAVAVSSVMSQNQDAAAALRDAQATAEAAFG</sequence>
<evidence type="ECO:0000313" key="2">
    <source>
        <dbReference type="Proteomes" id="UP001329313"/>
    </source>
</evidence>
<organism evidence="1 2">
    <name type="scientific">Microbacterium limosum</name>
    <dbReference type="NCBI Taxonomy" id="3079935"/>
    <lineage>
        <taxon>Bacteria</taxon>
        <taxon>Bacillati</taxon>
        <taxon>Actinomycetota</taxon>
        <taxon>Actinomycetes</taxon>
        <taxon>Micrococcales</taxon>
        <taxon>Microbacteriaceae</taxon>
        <taxon>Microbacterium</taxon>
    </lineage>
</organism>
<dbReference type="Pfam" id="PF01547">
    <property type="entry name" value="SBP_bac_1"/>
    <property type="match status" value="1"/>
</dbReference>
<dbReference type="RefSeq" id="WP_330170531.1">
    <property type="nucleotide sequence ID" value="NZ_CP137080.1"/>
</dbReference>
<gene>
    <name evidence="1" type="ORF">RYJ27_11995</name>
</gene>
<dbReference type="EMBL" id="CP137080">
    <property type="protein sequence ID" value="WOQ69407.1"/>
    <property type="molecule type" value="Genomic_DNA"/>
</dbReference>
<evidence type="ECO:0000313" key="1">
    <source>
        <dbReference type="EMBL" id="WOQ69407.1"/>
    </source>
</evidence>
<dbReference type="KEGG" id="mliy:RYJ27_11995"/>
<dbReference type="InterPro" id="IPR050490">
    <property type="entry name" value="Bact_solute-bd_prot1"/>
</dbReference>
<dbReference type="Proteomes" id="UP001329313">
    <property type="component" value="Chromosome"/>
</dbReference>
<protein>
    <submittedName>
        <fullName evidence="1">Sugar ABC transporter substrate-binding protein</fullName>
    </submittedName>
</protein>